<organism evidence="5 6">
    <name type="scientific">Leishmania orientalis</name>
    <dbReference type="NCBI Taxonomy" id="2249476"/>
    <lineage>
        <taxon>Eukaryota</taxon>
        <taxon>Discoba</taxon>
        <taxon>Euglenozoa</taxon>
        <taxon>Kinetoplastea</taxon>
        <taxon>Metakinetoplastina</taxon>
        <taxon>Trypanosomatida</taxon>
        <taxon>Trypanosomatidae</taxon>
        <taxon>Leishmaniinae</taxon>
        <taxon>Leishmania</taxon>
    </lineage>
</organism>
<sequence length="555" mass="62344">MLRRCSALLNDPPLVSGGPVLGLMHGSGERATIRPSIIDAQITQSALETKMSSLLAREMQATKTEVEREPPLKRKWVRAPVSQLSTSLSRRDWFRLMSFNMMTDAWGPSRTTPVEAVRIRVPEFTRNAECSEPEAFCDYDPCIDTEVPPFLAPEHRCKHLVQLLRYYDPDIACLNEVNRTFFNTDMWRYVRFLGYGMLYQSSRGARVRALRKGDNAAAPSNQGKIAEGEDIGNVLLFHKGRFFPLMMPGRDIVQRLHFAHFVGMRDKVTNMTLYVACVQLTAGATAEAADVRLHEAKQVLTILDALARNDADRSHQSHIVCGDLNNQADSEPCVDLLRGRFFSTHDLIGGPRWTTWHYRDDARAAAYETYYAKNVEEARRSDSAYKAEEEIQRFRRKDSGAYHGVFSKVRLVRDEIVARASKKQQVQLSAPKTTFEAAPPSPSPSPAATAVPPAAPAPLPGPEPAPPNAAIRVDELALLKANRKENGIVYNTQDFIFYDPSTLALHQVLDVPEDEEVNEAQLFPNHKLPSHHLPLFIDISWIDTFPDVAARTLKE</sequence>
<gene>
    <name evidence="5" type="ORF">LSCM4_08299</name>
</gene>
<dbReference type="GO" id="GO:0006139">
    <property type="term" value="P:nucleobase-containing compound metabolic process"/>
    <property type="evidence" value="ECO:0007669"/>
    <property type="project" value="UniProtKB-ARBA"/>
</dbReference>
<evidence type="ECO:0000313" key="5">
    <source>
        <dbReference type="EMBL" id="KAG5488222.1"/>
    </source>
</evidence>
<keyword evidence="6" id="KW-1185">Reference proteome</keyword>
<evidence type="ECO:0000256" key="3">
    <source>
        <dbReference type="SAM" id="MobiDB-lite"/>
    </source>
</evidence>
<evidence type="ECO:0000313" key="6">
    <source>
        <dbReference type="Proteomes" id="UP000674143"/>
    </source>
</evidence>
<dbReference type="GeneID" id="92364102"/>
<dbReference type="PANTHER" id="PTHR12121:SF45">
    <property type="entry name" value="NOCTURNIN"/>
    <property type="match status" value="1"/>
</dbReference>
<dbReference type="Gene3D" id="4.10.60.20">
    <property type="match status" value="1"/>
</dbReference>
<protein>
    <recommendedName>
        <fullName evidence="4">Endonuclease/exonuclease/phosphatase domain-containing protein</fullName>
    </recommendedName>
</protein>
<dbReference type="Proteomes" id="UP000674143">
    <property type="component" value="Unassembled WGS sequence"/>
</dbReference>
<feature type="region of interest" description="Disordered" evidence="3">
    <location>
        <begin position="427"/>
        <end position="468"/>
    </location>
</feature>
<name>A0A836HL39_9TRYP</name>
<dbReference type="EMBL" id="JAFHLR010000001">
    <property type="protein sequence ID" value="KAG5488222.1"/>
    <property type="molecule type" value="Genomic_DNA"/>
</dbReference>
<evidence type="ECO:0000256" key="1">
    <source>
        <dbReference type="ARBA" id="ARBA00010774"/>
    </source>
</evidence>
<dbReference type="InterPro" id="IPR050410">
    <property type="entry name" value="CCR4/nocturin_mRNA_transcr"/>
</dbReference>
<dbReference type="AlphaFoldDB" id="A0A836HL39"/>
<accession>A0A836HL39</accession>
<dbReference type="SUPFAM" id="SSF56219">
    <property type="entry name" value="DNase I-like"/>
    <property type="match status" value="1"/>
</dbReference>
<dbReference type="GO" id="GO:0000175">
    <property type="term" value="F:3'-5'-RNA exonuclease activity"/>
    <property type="evidence" value="ECO:0007669"/>
    <property type="project" value="TreeGrafter"/>
</dbReference>
<dbReference type="KEGG" id="loi:92364102"/>
<comment type="similarity">
    <text evidence="1">Belongs to the CCR4/nocturin family.</text>
</comment>
<dbReference type="Gene3D" id="3.60.10.10">
    <property type="entry name" value="Endonuclease/exonuclease/phosphatase"/>
    <property type="match status" value="1"/>
</dbReference>
<keyword evidence="2" id="KW-0378">Hydrolase</keyword>
<reference evidence="6" key="1">
    <citation type="journal article" date="2021" name="Microbiol. Resour. Announc.">
        <title>LGAAP: Leishmaniinae Genome Assembly and Annotation Pipeline.</title>
        <authorList>
            <person name="Almutairi H."/>
            <person name="Urbaniak M.D."/>
            <person name="Bates M.D."/>
            <person name="Jariyapan N."/>
            <person name="Kwakye-Nuako G."/>
            <person name="Thomaz-Soccol V."/>
            <person name="Al-Salem W.S."/>
            <person name="Dillon R.J."/>
            <person name="Bates P.A."/>
            <person name="Gatherer D."/>
        </authorList>
    </citation>
    <scope>NUCLEOTIDE SEQUENCE [LARGE SCALE GENOMIC DNA]</scope>
</reference>
<evidence type="ECO:0000259" key="4">
    <source>
        <dbReference type="Pfam" id="PF03372"/>
    </source>
</evidence>
<dbReference type="InterPro" id="IPR005135">
    <property type="entry name" value="Endo/exonuclease/phosphatase"/>
</dbReference>
<proteinExistence type="inferred from homology"/>
<dbReference type="InterPro" id="IPR036691">
    <property type="entry name" value="Endo/exonu/phosph_ase_sf"/>
</dbReference>
<feature type="domain" description="Endonuclease/exonuclease/phosphatase" evidence="4">
    <location>
        <begin position="158"/>
        <end position="509"/>
    </location>
</feature>
<dbReference type="Pfam" id="PF03372">
    <property type="entry name" value="Exo_endo_phos"/>
    <property type="match status" value="1"/>
</dbReference>
<feature type="compositionally biased region" description="Pro residues" evidence="3">
    <location>
        <begin position="453"/>
        <end position="467"/>
    </location>
</feature>
<dbReference type="PANTHER" id="PTHR12121">
    <property type="entry name" value="CARBON CATABOLITE REPRESSOR PROTEIN 4"/>
    <property type="match status" value="1"/>
</dbReference>
<dbReference type="RefSeq" id="XP_067066269.1">
    <property type="nucleotide sequence ID" value="XM_067210168.1"/>
</dbReference>
<evidence type="ECO:0000256" key="2">
    <source>
        <dbReference type="ARBA" id="ARBA00022801"/>
    </source>
</evidence>
<comment type="caution">
    <text evidence="5">The sequence shown here is derived from an EMBL/GenBank/DDBJ whole genome shotgun (WGS) entry which is preliminary data.</text>
</comment>
<reference evidence="6" key="2">
    <citation type="journal article" date="2021" name="Sci. Data">
        <title>Chromosome-scale genome sequencing, assembly and annotation of six genomes from subfamily Leishmaniinae.</title>
        <authorList>
            <person name="Almutairi H."/>
            <person name="Urbaniak M.D."/>
            <person name="Bates M.D."/>
            <person name="Jariyapan N."/>
            <person name="Kwakye-Nuako G."/>
            <person name="Thomaz Soccol V."/>
            <person name="Al-Salem W.S."/>
            <person name="Dillon R.J."/>
            <person name="Bates P.A."/>
            <person name="Gatherer D."/>
        </authorList>
    </citation>
    <scope>NUCLEOTIDE SEQUENCE [LARGE SCALE GENOMIC DNA]</scope>
</reference>